<reference evidence="2" key="1">
    <citation type="journal article" date="2015" name="Nature">
        <title>Complex archaea that bridge the gap between prokaryotes and eukaryotes.</title>
        <authorList>
            <person name="Spang A."/>
            <person name="Saw J.H."/>
            <person name="Jorgensen S.L."/>
            <person name="Zaremba-Niedzwiedzka K."/>
            <person name="Martijn J."/>
            <person name="Lind A.E."/>
            <person name="van Eijk R."/>
            <person name="Schleper C."/>
            <person name="Guy L."/>
            <person name="Ettema T.J."/>
        </authorList>
    </citation>
    <scope>NUCLEOTIDE SEQUENCE</scope>
</reference>
<gene>
    <name evidence="2" type="ORF">LCGC14_2828750</name>
</gene>
<feature type="domain" description="HTH cro/C1-type" evidence="1">
    <location>
        <begin position="10"/>
        <end position="49"/>
    </location>
</feature>
<sequence>MKYEIEVTVLKKIRLENGYTQARIAEMLGVTKQSLWCWENQKVFPNRSTQLLVHFEFLRRGWIEDSVTPSQIFEM</sequence>
<evidence type="ECO:0000259" key="1">
    <source>
        <dbReference type="PROSITE" id="PS50943"/>
    </source>
</evidence>
<accession>A0A0F8YER6</accession>
<evidence type="ECO:0000313" key="2">
    <source>
        <dbReference type="EMBL" id="KKK79913.1"/>
    </source>
</evidence>
<dbReference type="SUPFAM" id="SSF47413">
    <property type="entry name" value="lambda repressor-like DNA-binding domains"/>
    <property type="match status" value="1"/>
</dbReference>
<name>A0A0F8YER6_9ZZZZ</name>
<organism evidence="2">
    <name type="scientific">marine sediment metagenome</name>
    <dbReference type="NCBI Taxonomy" id="412755"/>
    <lineage>
        <taxon>unclassified sequences</taxon>
        <taxon>metagenomes</taxon>
        <taxon>ecological metagenomes</taxon>
    </lineage>
</organism>
<dbReference type="GO" id="GO:0003677">
    <property type="term" value="F:DNA binding"/>
    <property type="evidence" value="ECO:0007669"/>
    <property type="project" value="InterPro"/>
</dbReference>
<proteinExistence type="predicted"/>
<dbReference type="Pfam" id="PF01381">
    <property type="entry name" value="HTH_3"/>
    <property type="match status" value="1"/>
</dbReference>
<dbReference type="Gene3D" id="1.10.260.40">
    <property type="entry name" value="lambda repressor-like DNA-binding domains"/>
    <property type="match status" value="1"/>
</dbReference>
<dbReference type="InterPro" id="IPR010982">
    <property type="entry name" value="Lambda_DNA-bd_dom_sf"/>
</dbReference>
<comment type="caution">
    <text evidence="2">The sequence shown here is derived from an EMBL/GenBank/DDBJ whole genome shotgun (WGS) entry which is preliminary data.</text>
</comment>
<dbReference type="EMBL" id="LAZR01053814">
    <property type="protein sequence ID" value="KKK79913.1"/>
    <property type="molecule type" value="Genomic_DNA"/>
</dbReference>
<dbReference type="CDD" id="cd00093">
    <property type="entry name" value="HTH_XRE"/>
    <property type="match status" value="1"/>
</dbReference>
<protein>
    <recommendedName>
        <fullName evidence="1">HTH cro/C1-type domain-containing protein</fullName>
    </recommendedName>
</protein>
<dbReference type="AlphaFoldDB" id="A0A0F8YER6"/>
<dbReference type="PROSITE" id="PS50943">
    <property type="entry name" value="HTH_CROC1"/>
    <property type="match status" value="1"/>
</dbReference>
<dbReference type="InterPro" id="IPR001387">
    <property type="entry name" value="Cro/C1-type_HTH"/>
</dbReference>